<dbReference type="Gramene" id="TraesCS5D02G028300.1">
    <property type="protein sequence ID" value="TraesCS5D02G028300.1"/>
    <property type="gene ID" value="TraesCS5D02G028300"/>
</dbReference>
<dbReference type="STRING" id="4565.A0A3B6MK07"/>
<dbReference type="Gene3D" id="1.20.1280.50">
    <property type="match status" value="1"/>
</dbReference>
<dbReference type="Gramene" id="TraesWEE_scaffold_044675_01G000100.1">
    <property type="protein sequence ID" value="TraesWEE_scaffold_044675_01G000100.1"/>
    <property type="gene ID" value="TraesWEE_scaffold_044675_01G000100"/>
</dbReference>
<keyword evidence="4" id="KW-1185">Reference proteome</keyword>
<dbReference type="EnsemblPlants" id="TraesCS5D02G028300.1">
    <property type="protein sequence ID" value="TraesCS5D02G028300.1"/>
    <property type="gene ID" value="TraesCS5D02G028300"/>
</dbReference>
<reference evidence="3" key="2">
    <citation type="submission" date="2018-10" db="UniProtKB">
        <authorList>
            <consortium name="EnsemblPlants"/>
        </authorList>
    </citation>
    <scope>IDENTIFICATION</scope>
</reference>
<sequence length="478" mass="52752">MDPAVRSPPFGNRINSPPRDPSPEGSAGGARRARSSSAIPRQSARIYILREPVSPPATEAQASVSPELPEELLMTVFGTLEIPDLVLAGSVCFPWRSAYTALRNIGKHKPTQTPCLLYTSESADEHVACLYSLVEKRVYKLTLPEPPLRSRFLIGSSLGFLVTVDDRSEMHLVNPITGQQIALPSVTTIEYVKPIFDESGSVHEYDYPNEGSYIVVLIHRPYTHLSFSRVGDDKWTLLEPHCDYQDCTYKDGLLYAASTMGEIHAFDLSGPDVVTMKIIKGRDAGFDPDAVHIVQAPWGGLLLASRLKEFDDPDEDADPKIPVPNTREIKLHRVDDGAEKLVEVDCLPGHALFLGLNDSLCLSAKDYPALKGNHAYFTDDNQYNQARKSSRRDIGVVDLGNYNSKEDLVSPQLWSNWPSPVWITPSLTVMKLPPNDRWLSGPLCGLPKIEEGTLRALFANLGIPISIGPTGMLQCLKK</sequence>
<evidence type="ECO:0000259" key="2">
    <source>
        <dbReference type="Pfam" id="PF03478"/>
    </source>
</evidence>
<reference evidence="3" key="1">
    <citation type="submission" date="2018-08" db="EMBL/GenBank/DDBJ databases">
        <authorList>
            <person name="Rossello M."/>
        </authorList>
    </citation>
    <scope>NUCLEOTIDE SEQUENCE [LARGE SCALE GENOMIC DNA]</scope>
    <source>
        <strain evidence="3">cv. Chinese Spring</strain>
    </source>
</reference>
<dbReference type="Gramene" id="TraesCS5D03G0071000.1">
    <property type="protein sequence ID" value="TraesCS5D03G0071000.1.CDS"/>
    <property type="gene ID" value="TraesCS5D03G0071000"/>
</dbReference>
<evidence type="ECO:0000256" key="1">
    <source>
        <dbReference type="SAM" id="MobiDB-lite"/>
    </source>
</evidence>
<feature type="domain" description="KIB1-4 beta-propeller" evidence="2">
    <location>
        <begin position="130"/>
        <end position="397"/>
    </location>
</feature>
<organism evidence="3">
    <name type="scientific">Triticum aestivum</name>
    <name type="common">Wheat</name>
    <dbReference type="NCBI Taxonomy" id="4565"/>
    <lineage>
        <taxon>Eukaryota</taxon>
        <taxon>Viridiplantae</taxon>
        <taxon>Streptophyta</taxon>
        <taxon>Embryophyta</taxon>
        <taxon>Tracheophyta</taxon>
        <taxon>Spermatophyta</taxon>
        <taxon>Magnoliopsida</taxon>
        <taxon>Liliopsida</taxon>
        <taxon>Poales</taxon>
        <taxon>Poaceae</taxon>
        <taxon>BOP clade</taxon>
        <taxon>Pooideae</taxon>
        <taxon>Triticodae</taxon>
        <taxon>Triticeae</taxon>
        <taxon>Triticinae</taxon>
        <taxon>Triticum</taxon>
    </lineage>
</organism>
<dbReference type="Proteomes" id="UP000019116">
    <property type="component" value="Chromosome 5D"/>
</dbReference>
<dbReference type="InterPro" id="IPR036047">
    <property type="entry name" value="F-box-like_dom_sf"/>
</dbReference>
<dbReference type="AlphaFoldDB" id="A0A3B6MK07"/>
<dbReference type="SUPFAM" id="SSF81383">
    <property type="entry name" value="F-box domain"/>
    <property type="match status" value="1"/>
</dbReference>
<protein>
    <recommendedName>
        <fullName evidence="2">KIB1-4 beta-propeller domain-containing protein</fullName>
    </recommendedName>
</protein>
<dbReference type="Pfam" id="PF03478">
    <property type="entry name" value="Beta-prop_KIB1-4"/>
    <property type="match status" value="1"/>
</dbReference>
<name>A0A3B6MK07_WHEAT</name>
<dbReference type="Gramene" id="TraesRN5D0100075900.1">
    <property type="protein sequence ID" value="TraesRN5D0100075900.1"/>
    <property type="gene ID" value="TraesRN5D0100075900"/>
</dbReference>
<dbReference type="Gramene" id="TraesCAD_scaffold_091174_01G000100.1">
    <property type="protein sequence ID" value="TraesCAD_scaffold_091174_01G000100.1"/>
    <property type="gene ID" value="TraesCAD_scaffold_091174_01G000100"/>
</dbReference>
<dbReference type="PANTHER" id="PTHR44586:SF17">
    <property type="entry name" value="DUF295 DOMAIN-CONTAINING PROTEIN"/>
    <property type="match status" value="1"/>
</dbReference>
<dbReference type="InterPro" id="IPR005174">
    <property type="entry name" value="KIB1-4_b-propeller"/>
</dbReference>
<dbReference type="PANTHER" id="PTHR44586">
    <property type="entry name" value="F-BOX DOMAIN CONTAINING PROTEIN, EXPRESSED"/>
    <property type="match status" value="1"/>
</dbReference>
<proteinExistence type="predicted"/>
<dbReference type="Gramene" id="TraesROB_scaffold_060788_01G000100.1">
    <property type="protein sequence ID" value="TraesROB_scaffold_060788_01G000100.1"/>
    <property type="gene ID" value="TraesROB_scaffold_060788_01G000100"/>
</dbReference>
<feature type="region of interest" description="Disordered" evidence="1">
    <location>
        <begin position="1"/>
        <end position="42"/>
    </location>
</feature>
<dbReference type="Gramene" id="TraesCLE_scaffold_036267_01G000200.1">
    <property type="protein sequence ID" value="TraesCLE_scaffold_036267_01G000200.1"/>
    <property type="gene ID" value="TraesCLE_scaffold_036267_01G000200"/>
</dbReference>
<evidence type="ECO:0000313" key="3">
    <source>
        <dbReference type="EnsemblPlants" id="TraesCS5D02G028300.1"/>
    </source>
</evidence>
<evidence type="ECO:0000313" key="4">
    <source>
        <dbReference type="Proteomes" id="UP000019116"/>
    </source>
</evidence>
<accession>A0A3B6MK07</accession>
<dbReference type="OrthoDB" id="598782at2759"/>